<name>A0A386KJH1_9CAUD</name>
<keyword evidence="2" id="KW-1185">Reference proteome</keyword>
<dbReference type="Pfam" id="PF13262">
    <property type="entry name" value="DUF4054"/>
    <property type="match status" value="1"/>
</dbReference>
<evidence type="ECO:0000313" key="1">
    <source>
        <dbReference type="EMBL" id="AYD85500.1"/>
    </source>
</evidence>
<sequence>MSLDYEKFRIKFPQFADQVKFPDTTLQVFYDMACEFIESQDSPCRVLNGSKLELALEYMTAHLLCIATDQQVSVSSGDGVEQGGFVTGATIGDITVNKVAPPASDGWEYWLSSTPYGMALWALLQALAVGGLSFGGLPEREGFRKIGGVFW</sequence>
<dbReference type="EMBL" id="MH816966">
    <property type="protein sequence ID" value="AYD85500.1"/>
    <property type="molecule type" value="Genomic_DNA"/>
</dbReference>
<evidence type="ECO:0000313" key="2">
    <source>
        <dbReference type="Proteomes" id="UP000268320"/>
    </source>
</evidence>
<organism evidence="1 2">
    <name type="scientific">Escherichia phage FEC19</name>
    <dbReference type="NCBI Taxonomy" id="2315486"/>
    <lineage>
        <taxon>Viruses</taxon>
        <taxon>Duplodnaviria</taxon>
        <taxon>Heunggongvirae</taxon>
        <taxon>Uroviricota</taxon>
        <taxon>Caudoviricetes</taxon>
        <taxon>Lindbergviridae</taxon>
        <taxon>Wifcevirus</taxon>
        <taxon>Wifcevirus FEC19</taxon>
    </lineage>
</organism>
<dbReference type="RefSeq" id="YP_009813037.1">
    <property type="nucleotide sequence ID" value="NC_048073.1"/>
</dbReference>
<dbReference type="KEGG" id="vg:55004112"/>
<protein>
    <submittedName>
        <fullName evidence="1">Uncharacterized protein</fullName>
    </submittedName>
</protein>
<dbReference type="Proteomes" id="UP000268320">
    <property type="component" value="Genome"/>
</dbReference>
<proteinExistence type="predicted"/>
<dbReference type="InterPro" id="IPR025127">
    <property type="entry name" value="DUF4054"/>
</dbReference>
<dbReference type="GeneID" id="55004112"/>
<accession>A0A386KJH1</accession>
<reference evidence="1 2" key="1">
    <citation type="submission" date="2018-08" db="EMBL/GenBank/DDBJ databases">
        <title>Characterization and Complete Genome Sequence Analysis of a Lytic Bacteriophage FEC19 infecting Escherichia coli O157:H7.</title>
        <authorList>
            <person name="Fan C."/>
            <person name="Zhao C."/>
            <person name="Tie D."/>
            <person name="Sun Y."/>
        </authorList>
    </citation>
    <scope>NUCLEOTIDE SEQUENCE [LARGE SCALE GENOMIC DNA]</scope>
</reference>